<proteinExistence type="predicted"/>
<feature type="signal peptide" evidence="1">
    <location>
        <begin position="1"/>
        <end position="35"/>
    </location>
</feature>
<evidence type="ECO:0000256" key="1">
    <source>
        <dbReference type="SAM" id="SignalP"/>
    </source>
</evidence>
<name>A0A5C7FUP6_9BURK</name>
<dbReference type="AlphaFoldDB" id="A0A5C7FUP6"/>
<feature type="chain" id="PRO_5022926970" evidence="1">
    <location>
        <begin position="36"/>
        <end position="253"/>
    </location>
</feature>
<sequence length="253" mass="26408">MTRKSQMALPSLTSPLAKFAAAALGAAAIAAPAQGATINFDAGAGMVFGSGDSWQEQGYNLTFEAYDPADVDSLVGAIVDTSDPTYCIDMACPINGQGGYYGAFNDSIVWVQSETAGASFMVKSIDASFIGLDAALGGYPIYSGLLRMQGFLADGSYILQDLLLDGPSSQGFLFGSYSPFETFANTAFVSMAMFGFTCDDAGDCVAFDNNRGQFAIDNLVLDDALAEVPEPASLALFGLGFLGLAARARRRNA</sequence>
<accession>A0A5C7FUP6</accession>
<feature type="domain" description="Ice-binding protein C-terminal" evidence="2">
    <location>
        <begin position="228"/>
        <end position="250"/>
    </location>
</feature>
<evidence type="ECO:0000313" key="4">
    <source>
        <dbReference type="Proteomes" id="UP000321413"/>
    </source>
</evidence>
<dbReference type="NCBIfam" id="NF038120">
    <property type="entry name" value="PEP_CTERM_QFxxD"/>
    <property type="match status" value="1"/>
</dbReference>
<keyword evidence="1" id="KW-0732">Signal</keyword>
<dbReference type="Proteomes" id="UP000321413">
    <property type="component" value="Unassembled WGS sequence"/>
</dbReference>
<dbReference type="Pfam" id="PF07589">
    <property type="entry name" value="PEP-CTERM"/>
    <property type="match status" value="1"/>
</dbReference>
<protein>
    <submittedName>
        <fullName evidence="3">PEP-CTERM sorting domain-containing protein</fullName>
    </submittedName>
</protein>
<reference evidence="3 4" key="1">
    <citation type="submission" date="2019-08" db="EMBL/GenBank/DDBJ databases">
        <title>Massilia golmudensis sp. nov., isolated from sand in the Qinghai-Tibetan Plateau.</title>
        <authorList>
            <person name="Zhang B."/>
        </authorList>
    </citation>
    <scope>NUCLEOTIDE SEQUENCE [LARGE SCALE GENOMIC DNA]</scope>
    <source>
        <strain evidence="3 4">GEM5</strain>
    </source>
</reference>
<evidence type="ECO:0000313" key="3">
    <source>
        <dbReference type="EMBL" id="TXG00069.1"/>
    </source>
</evidence>
<keyword evidence="4" id="KW-1185">Reference proteome</keyword>
<dbReference type="EMBL" id="VPFD01000009">
    <property type="protein sequence ID" value="TXG00069.1"/>
    <property type="molecule type" value="Genomic_DNA"/>
</dbReference>
<comment type="caution">
    <text evidence="3">The sequence shown here is derived from an EMBL/GenBank/DDBJ whole genome shotgun (WGS) entry which is preliminary data.</text>
</comment>
<organism evidence="3 4">
    <name type="scientific">Massilia arenae</name>
    <dbReference type="NCBI Taxonomy" id="2603288"/>
    <lineage>
        <taxon>Bacteria</taxon>
        <taxon>Pseudomonadati</taxon>
        <taxon>Pseudomonadota</taxon>
        <taxon>Betaproteobacteria</taxon>
        <taxon>Burkholderiales</taxon>
        <taxon>Oxalobacteraceae</taxon>
        <taxon>Telluria group</taxon>
        <taxon>Massilia</taxon>
    </lineage>
</organism>
<dbReference type="InterPro" id="IPR013424">
    <property type="entry name" value="Ice-binding_C"/>
</dbReference>
<evidence type="ECO:0000259" key="2">
    <source>
        <dbReference type="Pfam" id="PF07589"/>
    </source>
</evidence>
<dbReference type="NCBIfam" id="TIGR02595">
    <property type="entry name" value="PEP_CTERM"/>
    <property type="match status" value="1"/>
</dbReference>
<gene>
    <name evidence="3" type="ORF">FVD38_10320</name>
</gene>